<dbReference type="KEGG" id="vei:Veis_1605"/>
<name>A1WIA6_VEREI</name>
<dbReference type="eggNOG" id="COG2911">
    <property type="taxonomic scope" value="Bacteria"/>
</dbReference>
<protein>
    <recommendedName>
        <fullName evidence="5">Porin</fullName>
    </recommendedName>
</protein>
<proteinExistence type="predicted"/>
<dbReference type="InterPro" id="IPR045748">
    <property type="entry name" value="DcaP"/>
</dbReference>
<sequence>MKPNPLLLSLLATGLCGLPLAAQAQSAQDFEALRNELKALRAELDQIKARQPAPSSAPAASASAWSERIDAVELRQKDAVVLGDIPGSFRLPDSETSIRIYGQAEANLVKDFKGTAPGDIFSNVMEQPLGASRSGKMALTAQTSRLGLETSTPTSNGTFNTKVEADFYAYCDADSTCLRNRLRLRHAYGEYAGWLVGQTWSTFVDADNSPETVDFNGPPGFPGGRMMQVRYTYNVPAVAKFQFALEGLNDGIKFPNFVARVDKAFDWGSTNIRLLSHEQHIDGVSKRGLGLGLGAGVKIGSTSTLMAQYSLVDGDADANYLTGANYPVLDGKTLRMDRSQGFLLGLGNVFSDKLRGMASLGVVRSRQRLGDAYVNTYGAQGNRQLLQWHVGMYYLPIKNVELGSELLGGRRTTFDGSKGDLLRLNLQARYLFN</sequence>
<reference evidence="4" key="1">
    <citation type="submission" date="2006-12" db="EMBL/GenBank/DDBJ databases">
        <title>Complete sequence of chromosome 1 of Verminephrobacter eiseniae EF01-2.</title>
        <authorList>
            <person name="Copeland A."/>
            <person name="Lucas S."/>
            <person name="Lapidus A."/>
            <person name="Barry K."/>
            <person name="Detter J.C."/>
            <person name="Glavina del Rio T."/>
            <person name="Dalin E."/>
            <person name="Tice H."/>
            <person name="Pitluck S."/>
            <person name="Chertkov O."/>
            <person name="Brettin T."/>
            <person name="Bruce D."/>
            <person name="Han C."/>
            <person name="Tapia R."/>
            <person name="Gilna P."/>
            <person name="Schmutz J."/>
            <person name="Larimer F."/>
            <person name="Land M."/>
            <person name="Hauser L."/>
            <person name="Kyrpides N."/>
            <person name="Kim E."/>
            <person name="Stahl D."/>
            <person name="Richardson P."/>
        </authorList>
    </citation>
    <scope>NUCLEOTIDE SEQUENCE [LARGE SCALE GENOMIC DNA]</scope>
    <source>
        <strain evidence="4">EF01-2</strain>
    </source>
</reference>
<accession>A1WIA6</accession>
<feature type="signal peptide" evidence="2">
    <location>
        <begin position="1"/>
        <end position="24"/>
    </location>
</feature>
<feature type="coiled-coil region" evidence="1">
    <location>
        <begin position="23"/>
        <end position="50"/>
    </location>
</feature>
<dbReference type="Proteomes" id="UP000000374">
    <property type="component" value="Chromosome"/>
</dbReference>
<dbReference type="HOGENOM" id="CLU_038666_0_0_4"/>
<keyword evidence="4" id="KW-1185">Reference proteome</keyword>
<dbReference type="OrthoDB" id="190887at2"/>
<evidence type="ECO:0000313" key="3">
    <source>
        <dbReference type="EMBL" id="ABM57363.1"/>
    </source>
</evidence>
<evidence type="ECO:0000256" key="2">
    <source>
        <dbReference type="SAM" id="SignalP"/>
    </source>
</evidence>
<dbReference type="AlphaFoldDB" id="A1WIA6"/>
<gene>
    <name evidence="3" type="ordered locus">Veis_1605</name>
</gene>
<keyword evidence="1" id="KW-0175">Coiled coil</keyword>
<dbReference type="GeneID" id="76460219"/>
<dbReference type="EMBL" id="CP000542">
    <property type="protein sequence ID" value="ABM57363.1"/>
    <property type="molecule type" value="Genomic_DNA"/>
</dbReference>
<keyword evidence="2" id="KW-0732">Signal</keyword>
<dbReference type="STRING" id="391735.Veis_1605"/>
<dbReference type="Pfam" id="PF19577">
    <property type="entry name" value="DcaP"/>
    <property type="match status" value="1"/>
</dbReference>
<dbReference type="RefSeq" id="WP_011809370.1">
    <property type="nucleotide sequence ID" value="NC_008786.1"/>
</dbReference>
<evidence type="ECO:0008006" key="5">
    <source>
        <dbReference type="Google" id="ProtNLM"/>
    </source>
</evidence>
<organism evidence="3 4">
    <name type="scientific">Verminephrobacter eiseniae (strain EF01-2)</name>
    <dbReference type="NCBI Taxonomy" id="391735"/>
    <lineage>
        <taxon>Bacteria</taxon>
        <taxon>Pseudomonadati</taxon>
        <taxon>Pseudomonadota</taxon>
        <taxon>Betaproteobacteria</taxon>
        <taxon>Burkholderiales</taxon>
        <taxon>Comamonadaceae</taxon>
        <taxon>Verminephrobacter</taxon>
    </lineage>
</organism>
<dbReference type="SUPFAM" id="SSF56935">
    <property type="entry name" value="Porins"/>
    <property type="match status" value="1"/>
</dbReference>
<evidence type="ECO:0000313" key="4">
    <source>
        <dbReference type="Proteomes" id="UP000000374"/>
    </source>
</evidence>
<feature type="chain" id="PRO_5002640659" description="Porin" evidence="2">
    <location>
        <begin position="25"/>
        <end position="433"/>
    </location>
</feature>
<evidence type="ECO:0000256" key="1">
    <source>
        <dbReference type="SAM" id="Coils"/>
    </source>
</evidence>